<dbReference type="EMBL" id="BGZK01001695">
    <property type="protein sequence ID" value="GBP84730.1"/>
    <property type="molecule type" value="Genomic_DNA"/>
</dbReference>
<protein>
    <submittedName>
        <fullName evidence="1">Uncharacterized protein</fullName>
    </submittedName>
</protein>
<reference evidence="1 2" key="1">
    <citation type="journal article" date="2019" name="Commun. Biol.">
        <title>The bagworm genome reveals a unique fibroin gene that provides high tensile strength.</title>
        <authorList>
            <person name="Kono N."/>
            <person name="Nakamura H."/>
            <person name="Ohtoshi R."/>
            <person name="Tomita M."/>
            <person name="Numata K."/>
            <person name="Arakawa K."/>
        </authorList>
    </citation>
    <scope>NUCLEOTIDE SEQUENCE [LARGE SCALE GENOMIC DNA]</scope>
</reference>
<gene>
    <name evidence="1" type="ORF">EVAR_64625_1</name>
</gene>
<dbReference type="Proteomes" id="UP000299102">
    <property type="component" value="Unassembled WGS sequence"/>
</dbReference>
<name>A0A4C1ZAJ4_EUMVA</name>
<sequence>MDGASGARRAGHVARNRNSYLCFRTRPRIYFVFADSNLEESLEYESTAAKIYWTLRPERRRRAWLLLVIACVDKLENNIQPYAIET</sequence>
<accession>A0A4C1ZAJ4</accession>
<dbReference type="AlphaFoldDB" id="A0A4C1ZAJ4"/>
<proteinExistence type="predicted"/>
<keyword evidence="2" id="KW-1185">Reference proteome</keyword>
<organism evidence="1 2">
    <name type="scientific">Eumeta variegata</name>
    <name type="common">Bagworm moth</name>
    <name type="synonym">Eumeta japonica</name>
    <dbReference type="NCBI Taxonomy" id="151549"/>
    <lineage>
        <taxon>Eukaryota</taxon>
        <taxon>Metazoa</taxon>
        <taxon>Ecdysozoa</taxon>
        <taxon>Arthropoda</taxon>
        <taxon>Hexapoda</taxon>
        <taxon>Insecta</taxon>
        <taxon>Pterygota</taxon>
        <taxon>Neoptera</taxon>
        <taxon>Endopterygota</taxon>
        <taxon>Lepidoptera</taxon>
        <taxon>Glossata</taxon>
        <taxon>Ditrysia</taxon>
        <taxon>Tineoidea</taxon>
        <taxon>Psychidae</taxon>
        <taxon>Oiketicinae</taxon>
        <taxon>Eumeta</taxon>
    </lineage>
</organism>
<evidence type="ECO:0000313" key="2">
    <source>
        <dbReference type="Proteomes" id="UP000299102"/>
    </source>
</evidence>
<evidence type="ECO:0000313" key="1">
    <source>
        <dbReference type="EMBL" id="GBP84730.1"/>
    </source>
</evidence>
<comment type="caution">
    <text evidence="1">The sequence shown here is derived from an EMBL/GenBank/DDBJ whole genome shotgun (WGS) entry which is preliminary data.</text>
</comment>